<evidence type="ECO:0000256" key="1">
    <source>
        <dbReference type="SAM" id="MobiDB-lite"/>
    </source>
</evidence>
<feature type="region of interest" description="Disordered" evidence="1">
    <location>
        <begin position="427"/>
        <end position="462"/>
    </location>
</feature>
<feature type="transmembrane region" description="Helical" evidence="2">
    <location>
        <begin position="26"/>
        <end position="45"/>
    </location>
</feature>
<feature type="transmembrane region" description="Helical" evidence="2">
    <location>
        <begin position="351"/>
        <end position="372"/>
    </location>
</feature>
<dbReference type="Proteomes" id="UP001500363">
    <property type="component" value="Unassembled WGS sequence"/>
</dbReference>
<keyword evidence="2" id="KW-0812">Transmembrane</keyword>
<dbReference type="EMBL" id="BAAANC010000002">
    <property type="protein sequence ID" value="GAA1532229.1"/>
    <property type="molecule type" value="Genomic_DNA"/>
</dbReference>
<protein>
    <submittedName>
        <fullName evidence="3">Uncharacterized protein</fullName>
    </submittedName>
</protein>
<feature type="transmembrane region" description="Helical" evidence="2">
    <location>
        <begin position="166"/>
        <end position="185"/>
    </location>
</feature>
<keyword evidence="4" id="KW-1185">Reference proteome</keyword>
<feature type="transmembrane region" description="Helical" evidence="2">
    <location>
        <begin position="392"/>
        <end position="412"/>
    </location>
</feature>
<feature type="transmembrane region" description="Helical" evidence="2">
    <location>
        <begin position="51"/>
        <end position="77"/>
    </location>
</feature>
<evidence type="ECO:0000256" key="2">
    <source>
        <dbReference type="SAM" id="Phobius"/>
    </source>
</evidence>
<reference evidence="3 4" key="1">
    <citation type="journal article" date="2019" name="Int. J. Syst. Evol. Microbiol.">
        <title>The Global Catalogue of Microorganisms (GCM) 10K type strain sequencing project: providing services to taxonomists for standard genome sequencing and annotation.</title>
        <authorList>
            <consortium name="The Broad Institute Genomics Platform"/>
            <consortium name="The Broad Institute Genome Sequencing Center for Infectious Disease"/>
            <person name="Wu L."/>
            <person name="Ma J."/>
        </authorList>
    </citation>
    <scope>NUCLEOTIDE SEQUENCE [LARGE SCALE GENOMIC DNA]</scope>
    <source>
        <strain evidence="3 4">JCM 14303</strain>
    </source>
</reference>
<sequence>MAQDTGTLLTTVGRAAGLFGRAWPRLLAVFVVAELLHRGVLWVAVQAGARAQAAGIAVLALLVVISLAMYVAMFLVLRGELPFHRRAVSEGVLAPDGVEPGKEPGAVDALASALLPFLAFYAAYKFLQAEALNYEYQLAVHNLMDDAATTLSGGTIQQAPTGLQALSTWLFIGLGIAAYLLRLVFKKNRDGGPVRKLFVTYLEALWIFVVAYQASAYLPSPKGWLKERVMWQWGHDAYGWVLDHVLGVERIREIWDAVTGFIAAGIGDLWSAAVLPLMWITMTAVIYGRAVPKAERIEQLRWRFDRISNRWQRTPRLVQVAGNSMVSDWRDRWRPVRDAFRLVARSGIRPMLGYFLAWAVVTYAAGAVWILLRDYVVGPQSLQFWKVIDEPIGLAVEALKIMLQIALLAAAYDRMVGGLAGYLKPRTRPVHPTGDGSEDYGVTDLTAATSGMPDTAEAGSPT</sequence>
<gene>
    <name evidence="3" type="ORF">GCM10009741_38150</name>
</gene>
<dbReference type="RefSeq" id="WP_344175730.1">
    <property type="nucleotide sequence ID" value="NZ_BAAANC010000002.1"/>
</dbReference>
<evidence type="ECO:0000313" key="4">
    <source>
        <dbReference type="Proteomes" id="UP001500363"/>
    </source>
</evidence>
<proteinExistence type="predicted"/>
<keyword evidence="2" id="KW-1133">Transmembrane helix</keyword>
<accession>A0ABN2B3E2</accession>
<organism evidence="3 4">
    <name type="scientific">Kribbella lupini</name>
    <dbReference type="NCBI Taxonomy" id="291602"/>
    <lineage>
        <taxon>Bacteria</taxon>
        <taxon>Bacillati</taxon>
        <taxon>Actinomycetota</taxon>
        <taxon>Actinomycetes</taxon>
        <taxon>Propionibacteriales</taxon>
        <taxon>Kribbellaceae</taxon>
        <taxon>Kribbella</taxon>
    </lineage>
</organism>
<comment type="caution">
    <text evidence="3">The sequence shown here is derived from an EMBL/GenBank/DDBJ whole genome shotgun (WGS) entry which is preliminary data.</text>
</comment>
<name>A0ABN2B3E2_9ACTN</name>
<evidence type="ECO:0000313" key="3">
    <source>
        <dbReference type="EMBL" id="GAA1532229.1"/>
    </source>
</evidence>
<feature type="transmembrane region" description="Helical" evidence="2">
    <location>
        <begin position="197"/>
        <end position="218"/>
    </location>
</feature>
<feature type="transmembrane region" description="Helical" evidence="2">
    <location>
        <begin position="269"/>
        <end position="291"/>
    </location>
</feature>
<keyword evidence="2" id="KW-0472">Membrane</keyword>